<protein>
    <submittedName>
        <fullName evidence="2">Uncharacterized protein</fullName>
    </submittedName>
</protein>
<dbReference type="Gene3D" id="3.40.50.1000">
    <property type="entry name" value="HAD superfamily/HAD-like"/>
    <property type="match status" value="1"/>
</dbReference>
<dbReference type="InterPro" id="IPR036412">
    <property type="entry name" value="HAD-like_sf"/>
</dbReference>
<name>A0ABQ8IIY3_9ROSI</name>
<sequence>MESSGRRPIAFACRQTEVQEIQEDELHLLGLAYLKYPCLEEIKLLIESFRNADVSIKFVSEDELSELRAIACELGIFSSESDDLAREGEQIRDLSITKRMQKVDRVTLIETCLAKDKLQLVQSIQQNGHVVAFVERSSSSDTPTLKEVDVGITDATCVFRRVPINNTSIDLGELDYLHSRWPNDANGVTSSGANHHSSS</sequence>
<evidence type="ECO:0000256" key="1">
    <source>
        <dbReference type="ARBA" id="ARBA00022842"/>
    </source>
</evidence>
<accession>A0ABQ8IIY3</accession>
<dbReference type="InterPro" id="IPR023214">
    <property type="entry name" value="HAD_sf"/>
</dbReference>
<dbReference type="Proteomes" id="UP000827721">
    <property type="component" value="Unassembled WGS sequence"/>
</dbReference>
<evidence type="ECO:0000313" key="3">
    <source>
        <dbReference type="Proteomes" id="UP000827721"/>
    </source>
</evidence>
<dbReference type="EMBL" id="JAFEMO010000001">
    <property type="protein sequence ID" value="KAH7576633.1"/>
    <property type="molecule type" value="Genomic_DNA"/>
</dbReference>
<dbReference type="PANTHER" id="PTHR24093">
    <property type="entry name" value="CATION TRANSPORTING ATPASE"/>
    <property type="match status" value="1"/>
</dbReference>
<keyword evidence="3" id="KW-1185">Reference proteome</keyword>
<gene>
    <name evidence="2" type="ORF">JRO89_XS01G0121300</name>
</gene>
<dbReference type="SUPFAM" id="SSF56784">
    <property type="entry name" value="HAD-like"/>
    <property type="match status" value="1"/>
</dbReference>
<organism evidence="2 3">
    <name type="scientific">Xanthoceras sorbifolium</name>
    <dbReference type="NCBI Taxonomy" id="99658"/>
    <lineage>
        <taxon>Eukaryota</taxon>
        <taxon>Viridiplantae</taxon>
        <taxon>Streptophyta</taxon>
        <taxon>Embryophyta</taxon>
        <taxon>Tracheophyta</taxon>
        <taxon>Spermatophyta</taxon>
        <taxon>Magnoliopsida</taxon>
        <taxon>eudicotyledons</taxon>
        <taxon>Gunneridae</taxon>
        <taxon>Pentapetalae</taxon>
        <taxon>rosids</taxon>
        <taxon>malvids</taxon>
        <taxon>Sapindales</taxon>
        <taxon>Sapindaceae</taxon>
        <taxon>Xanthoceroideae</taxon>
        <taxon>Xanthoceras</taxon>
    </lineage>
</organism>
<proteinExistence type="predicted"/>
<comment type="caution">
    <text evidence="2">The sequence shown here is derived from an EMBL/GenBank/DDBJ whole genome shotgun (WGS) entry which is preliminary data.</text>
</comment>
<evidence type="ECO:0000313" key="2">
    <source>
        <dbReference type="EMBL" id="KAH7576633.1"/>
    </source>
</evidence>
<keyword evidence="1" id="KW-0460">Magnesium</keyword>
<dbReference type="PANTHER" id="PTHR24093:SF454">
    <property type="entry name" value="CATION-TRANSPORTING P-TYPE ATPASE C-TERMINAL DOMAIN-CONTAINING PROTEIN"/>
    <property type="match status" value="1"/>
</dbReference>
<reference evidence="2 3" key="1">
    <citation type="submission" date="2021-02" db="EMBL/GenBank/DDBJ databases">
        <title>Plant Genome Project.</title>
        <authorList>
            <person name="Zhang R.-G."/>
        </authorList>
    </citation>
    <scope>NUCLEOTIDE SEQUENCE [LARGE SCALE GENOMIC DNA]</scope>
    <source>
        <tissue evidence="2">Leaves</tissue>
    </source>
</reference>